<dbReference type="Pfam" id="PF05697">
    <property type="entry name" value="Trigger_N"/>
    <property type="match status" value="1"/>
</dbReference>
<evidence type="ECO:0000256" key="9">
    <source>
        <dbReference type="ARBA" id="ARBA00023306"/>
    </source>
</evidence>
<dbReference type="SUPFAM" id="SSF109998">
    <property type="entry name" value="Triger factor/SurA peptide-binding domain-like"/>
    <property type="match status" value="1"/>
</dbReference>
<dbReference type="PANTHER" id="PTHR30560">
    <property type="entry name" value="TRIGGER FACTOR CHAPERONE AND PEPTIDYL-PROLYL CIS/TRANS ISOMERASE"/>
    <property type="match status" value="1"/>
</dbReference>
<dbReference type="InterPro" id="IPR008880">
    <property type="entry name" value="Trigger_fac_C"/>
</dbReference>
<evidence type="ECO:0000256" key="13">
    <source>
        <dbReference type="RuleBase" id="RU003914"/>
    </source>
</evidence>
<dbReference type="GO" id="GO:0043022">
    <property type="term" value="F:ribosome binding"/>
    <property type="evidence" value="ECO:0007669"/>
    <property type="project" value="TreeGrafter"/>
</dbReference>
<keyword evidence="11" id="KW-0963">Cytoplasm</keyword>
<gene>
    <name evidence="11" type="primary">tig</name>
    <name evidence="16" type="ORF">DV711_01205</name>
</gene>
<dbReference type="Gene3D" id="3.10.50.40">
    <property type="match status" value="1"/>
</dbReference>
<evidence type="ECO:0000256" key="5">
    <source>
        <dbReference type="ARBA" id="ARBA00022618"/>
    </source>
</evidence>
<dbReference type="GO" id="GO:0015031">
    <property type="term" value="P:protein transport"/>
    <property type="evidence" value="ECO:0007669"/>
    <property type="project" value="UniProtKB-UniRule"/>
</dbReference>
<dbReference type="GO" id="GO:0005737">
    <property type="term" value="C:cytoplasm"/>
    <property type="evidence" value="ECO:0007669"/>
    <property type="project" value="UniProtKB-SubCell"/>
</dbReference>
<keyword evidence="5 11" id="KW-0132">Cell division</keyword>
<feature type="region of interest" description="Disordered" evidence="14">
    <location>
        <begin position="423"/>
        <end position="452"/>
    </location>
</feature>
<comment type="function">
    <text evidence="11">Involved in protein export. Acts as a chaperone by maintaining the newly synthesized protein in an open conformation. Functions as a peptidyl-prolyl cis-trans isomerase.</text>
</comment>
<comment type="catalytic activity">
    <reaction evidence="1 11 12">
        <text>[protein]-peptidylproline (omega=180) = [protein]-peptidylproline (omega=0)</text>
        <dbReference type="Rhea" id="RHEA:16237"/>
        <dbReference type="Rhea" id="RHEA-COMP:10747"/>
        <dbReference type="Rhea" id="RHEA-COMP:10748"/>
        <dbReference type="ChEBI" id="CHEBI:83833"/>
        <dbReference type="ChEBI" id="CHEBI:83834"/>
        <dbReference type="EC" id="5.2.1.8"/>
    </reaction>
</comment>
<dbReference type="EC" id="5.2.1.8" evidence="3 11"/>
<dbReference type="EMBL" id="QQOH01000001">
    <property type="protein sequence ID" value="RDE24240.1"/>
    <property type="molecule type" value="Genomic_DNA"/>
</dbReference>
<organism evidence="16 17">
    <name type="scientific">Motiliproteus coralliicola</name>
    <dbReference type="NCBI Taxonomy" id="2283196"/>
    <lineage>
        <taxon>Bacteria</taxon>
        <taxon>Pseudomonadati</taxon>
        <taxon>Pseudomonadota</taxon>
        <taxon>Gammaproteobacteria</taxon>
        <taxon>Oceanospirillales</taxon>
        <taxon>Oceanospirillaceae</taxon>
        <taxon>Motiliproteus</taxon>
    </lineage>
</organism>
<dbReference type="Pfam" id="PF00254">
    <property type="entry name" value="FKBP_C"/>
    <property type="match status" value="1"/>
</dbReference>
<dbReference type="GO" id="GO:0051301">
    <property type="term" value="P:cell division"/>
    <property type="evidence" value="ECO:0007669"/>
    <property type="project" value="UniProtKB-KW"/>
</dbReference>
<dbReference type="HAMAP" id="MF_00303">
    <property type="entry name" value="Trigger_factor_Tig"/>
    <property type="match status" value="1"/>
</dbReference>
<sequence>MQVSVEATSSLERQMTVTVPAERIEDDVNSRLKQTARTARIDGFRPGKVPMKVLKRRYGAGVRQEVLGEVIQQSFYEAVTQEKLKPAGGPNIEPKQSEEGQDFQYVATFEVYPEIALADYSAAEIVKETSEVADADVEEMVETLRKQHSTFSDVERASEDGDQLNIDFEGFKDGEAFEGGKAEGHDLVIGSSTMIPGFEDGLVGKSAGEELELELTFPEQYHSEELAGQAVVFKVKVNKVSAPELPELDAEFFNKFGIEESDLDGFKGEIRNNMEREVKQALHAKLKNKVLNELVNLNDIDVPQALIDGEVDRLRQQAVQQFGGGANIDASALPAELFADQAKRRVSIGLLVGELIQANELKADADRVRSTIEEMAQTYQQPQEVIDYYYGNQEQLAQVEALVLEDQVVDLLASQAKVTEEAVSYQDAIKPAQPEEAEEAPEAEEEKAEAAE</sequence>
<dbReference type="InterPro" id="IPR027304">
    <property type="entry name" value="Trigger_fact/SurA_dom_sf"/>
</dbReference>
<evidence type="ECO:0000256" key="4">
    <source>
        <dbReference type="ARBA" id="ARBA00016902"/>
    </source>
</evidence>
<dbReference type="Gene3D" id="1.10.3120.10">
    <property type="entry name" value="Trigger factor, C-terminal domain"/>
    <property type="match status" value="1"/>
</dbReference>
<dbReference type="GO" id="GO:0044183">
    <property type="term" value="F:protein folding chaperone"/>
    <property type="evidence" value="ECO:0007669"/>
    <property type="project" value="TreeGrafter"/>
</dbReference>
<feature type="domain" description="PPIase FKBP-type" evidence="15">
    <location>
        <begin position="161"/>
        <end position="251"/>
    </location>
</feature>
<evidence type="ECO:0000256" key="10">
    <source>
        <dbReference type="ARBA" id="ARBA00029986"/>
    </source>
</evidence>
<proteinExistence type="inferred from homology"/>
<dbReference type="FunFam" id="3.10.50.40:FF:000001">
    <property type="entry name" value="Trigger factor"/>
    <property type="match status" value="1"/>
</dbReference>
<evidence type="ECO:0000256" key="12">
    <source>
        <dbReference type="PROSITE-ProRule" id="PRU00277"/>
    </source>
</evidence>
<evidence type="ECO:0000256" key="2">
    <source>
        <dbReference type="ARBA" id="ARBA00005464"/>
    </source>
</evidence>
<dbReference type="NCBIfam" id="TIGR00115">
    <property type="entry name" value="tig"/>
    <property type="match status" value="1"/>
</dbReference>
<keyword evidence="8 11" id="KW-0413">Isomerase</keyword>
<comment type="caution">
    <text evidence="16">The sequence shown here is derived from an EMBL/GenBank/DDBJ whole genome shotgun (WGS) entry which is preliminary data.</text>
</comment>
<dbReference type="Pfam" id="PF05698">
    <property type="entry name" value="Trigger_C"/>
    <property type="match status" value="1"/>
</dbReference>
<keyword evidence="9 11" id="KW-0131">Cell cycle</keyword>
<feature type="compositionally biased region" description="Acidic residues" evidence="14">
    <location>
        <begin position="435"/>
        <end position="452"/>
    </location>
</feature>
<comment type="similarity">
    <text evidence="2 11 13">Belongs to the FKBP-type PPIase family. Tig subfamily.</text>
</comment>
<comment type="subcellular location">
    <subcellularLocation>
        <location evidence="11">Cytoplasm</location>
    </subcellularLocation>
    <text evidence="11">About half TF is bound to the ribosome near the polypeptide exit tunnel while the other half is free in the cytoplasm.</text>
</comment>
<dbReference type="InterPro" id="IPR036611">
    <property type="entry name" value="Trigger_fac_ribosome-bd_sf"/>
</dbReference>
<protein>
    <recommendedName>
        <fullName evidence="4 11">Trigger factor</fullName>
        <shortName evidence="11">TF</shortName>
        <ecNumber evidence="3 11">5.2.1.8</ecNumber>
    </recommendedName>
    <alternativeName>
        <fullName evidence="10 11">PPIase</fullName>
    </alternativeName>
</protein>
<evidence type="ECO:0000256" key="6">
    <source>
        <dbReference type="ARBA" id="ARBA00023110"/>
    </source>
</evidence>
<dbReference type="OrthoDB" id="9767721at2"/>
<dbReference type="GO" id="GO:0051083">
    <property type="term" value="P:'de novo' cotranslational protein folding"/>
    <property type="evidence" value="ECO:0007669"/>
    <property type="project" value="TreeGrafter"/>
</dbReference>
<keyword evidence="6 11" id="KW-0697">Rotamase</keyword>
<dbReference type="AlphaFoldDB" id="A0A369WQ86"/>
<evidence type="ECO:0000256" key="14">
    <source>
        <dbReference type="SAM" id="MobiDB-lite"/>
    </source>
</evidence>
<evidence type="ECO:0000313" key="17">
    <source>
        <dbReference type="Proteomes" id="UP000253769"/>
    </source>
</evidence>
<evidence type="ECO:0000256" key="8">
    <source>
        <dbReference type="ARBA" id="ARBA00023235"/>
    </source>
</evidence>
<keyword evidence="17" id="KW-1185">Reference proteome</keyword>
<evidence type="ECO:0000256" key="7">
    <source>
        <dbReference type="ARBA" id="ARBA00023186"/>
    </source>
</evidence>
<dbReference type="SUPFAM" id="SSF54534">
    <property type="entry name" value="FKBP-like"/>
    <property type="match status" value="1"/>
</dbReference>
<dbReference type="InterPro" id="IPR008881">
    <property type="entry name" value="Trigger_fac_ribosome-bd_bac"/>
</dbReference>
<dbReference type="PIRSF" id="PIRSF003095">
    <property type="entry name" value="Trigger_factor"/>
    <property type="match status" value="1"/>
</dbReference>
<accession>A0A369WQ86</accession>
<dbReference type="RefSeq" id="WP_114693824.1">
    <property type="nucleotide sequence ID" value="NZ_QQOH01000001.1"/>
</dbReference>
<dbReference type="InterPro" id="IPR005215">
    <property type="entry name" value="Trig_fac"/>
</dbReference>
<name>A0A369WQ86_9GAMM</name>
<dbReference type="InterPro" id="IPR037041">
    <property type="entry name" value="Trigger_fac_C_sf"/>
</dbReference>
<dbReference type="Gene3D" id="3.30.70.1050">
    <property type="entry name" value="Trigger factor ribosome-binding domain"/>
    <property type="match status" value="1"/>
</dbReference>
<evidence type="ECO:0000313" key="16">
    <source>
        <dbReference type="EMBL" id="RDE24240.1"/>
    </source>
</evidence>
<dbReference type="SUPFAM" id="SSF102735">
    <property type="entry name" value="Trigger factor ribosome-binding domain"/>
    <property type="match status" value="1"/>
</dbReference>
<comment type="domain">
    <text evidence="11">Consists of 3 domains; the N-terminus binds the ribosome, the middle domain has PPIase activity, while the C-terminus has intrinsic chaperone activity on its own.</text>
</comment>
<keyword evidence="7 11" id="KW-0143">Chaperone</keyword>
<evidence type="ECO:0000256" key="11">
    <source>
        <dbReference type="HAMAP-Rule" id="MF_00303"/>
    </source>
</evidence>
<dbReference type="InterPro" id="IPR046357">
    <property type="entry name" value="PPIase_dom_sf"/>
</dbReference>
<dbReference type="PANTHER" id="PTHR30560:SF3">
    <property type="entry name" value="TRIGGER FACTOR-LIKE PROTEIN TIG, CHLOROPLASTIC"/>
    <property type="match status" value="1"/>
</dbReference>
<dbReference type="GO" id="GO:0003755">
    <property type="term" value="F:peptidyl-prolyl cis-trans isomerase activity"/>
    <property type="evidence" value="ECO:0007669"/>
    <property type="project" value="UniProtKB-UniRule"/>
</dbReference>
<dbReference type="InterPro" id="IPR001179">
    <property type="entry name" value="PPIase_FKBP_dom"/>
</dbReference>
<evidence type="ECO:0000256" key="3">
    <source>
        <dbReference type="ARBA" id="ARBA00013194"/>
    </source>
</evidence>
<evidence type="ECO:0000256" key="1">
    <source>
        <dbReference type="ARBA" id="ARBA00000971"/>
    </source>
</evidence>
<dbReference type="GO" id="GO:0043335">
    <property type="term" value="P:protein unfolding"/>
    <property type="evidence" value="ECO:0007669"/>
    <property type="project" value="TreeGrafter"/>
</dbReference>
<dbReference type="Proteomes" id="UP000253769">
    <property type="component" value="Unassembled WGS sequence"/>
</dbReference>
<dbReference type="PROSITE" id="PS50059">
    <property type="entry name" value="FKBP_PPIASE"/>
    <property type="match status" value="1"/>
</dbReference>
<reference evidence="16 17" key="1">
    <citation type="submission" date="2018-07" db="EMBL/GenBank/DDBJ databases">
        <title>Motiliproteus coralliicola sp. nov., a bacterium isolated from Coral.</title>
        <authorList>
            <person name="Wang G."/>
        </authorList>
    </citation>
    <scope>NUCLEOTIDE SEQUENCE [LARGE SCALE GENOMIC DNA]</scope>
    <source>
        <strain evidence="16 17">C34</strain>
    </source>
</reference>
<evidence type="ECO:0000259" key="15">
    <source>
        <dbReference type="PROSITE" id="PS50059"/>
    </source>
</evidence>